<evidence type="ECO:0000256" key="10">
    <source>
        <dbReference type="ARBA" id="ARBA00022840"/>
    </source>
</evidence>
<keyword evidence="11 13" id="KW-0443">Lipid metabolism</keyword>
<protein>
    <recommendedName>
        <fullName evidence="4 13">Tetraacyldisaccharide 4'-kinase</fullName>
        <ecNumber evidence="3 13">2.7.1.130</ecNumber>
    </recommendedName>
    <alternativeName>
        <fullName evidence="12 13">Lipid A 4'-kinase</fullName>
    </alternativeName>
</protein>
<reference evidence="14 15" key="1">
    <citation type="submission" date="2024-09" db="EMBL/GenBank/DDBJ databases">
        <authorList>
            <person name="Sun Q."/>
            <person name="Mori K."/>
        </authorList>
    </citation>
    <scope>NUCLEOTIDE SEQUENCE [LARGE SCALE GENOMIC DNA]</scope>
    <source>
        <strain evidence="14 15">CCM 7539</strain>
    </source>
</reference>
<name>A0ABV6H3Q1_9PAST</name>
<evidence type="ECO:0000256" key="9">
    <source>
        <dbReference type="ARBA" id="ARBA00022777"/>
    </source>
</evidence>
<evidence type="ECO:0000256" key="3">
    <source>
        <dbReference type="ARBA" id="ARBA00012071"/>
    </source>
</evidence>
<dbReference type="InterPro" id="IPR003758">
    <property type="entry name" value="LpxK"/>
</dbReference>
<dbReference type="PANTHER" id="PTHR42724:SF1">
    <property type="entry name" value="TETRAACYLDISACCHARIDE 4'-KINASE, MITOCHONDRIAL-RELATED"/>
    <property type="match status" value="1"/>
</dbReference>
<dbReference type="PANTHER" id="PTHR42724">
    <property type="entry name" value="TETRAACYLDISACCHARIDE 4'-KINASE"/>
    <property type="match status" value="1"/>
</dbReference>
<keyword evidence="8 13" id="KW-0547">Nucleotide-binding</keyword>
<comment type="function">
    <text evidence="1 13">Transfers the gamma-phosphate of ATP to the 4'-position of a tetraacyldisaccharide 1-phosphate intermediate (termed DS-1-P) to form tetraacyldisaccharide 1,4'-bis-phosphate (lipid IVA).</text>
</comment>
<keyword evidence="6 13" id="KW-0441">Lipid A biosynthesis</keyword>
<evidence type="ECO:0000256" key="1">
    <source>
        <dbReference type="ARBA" id="ARBA00002274"/>
    </source>
</evidence>
<sequence>MKFWYQQSWLQWLLLPLAWLFQFITFLRRKAYQTGLFASWKAPCPVVVVGNLSVGGNGKTPLVVCLVEQLQARGIRVGVISRGYGGESNDYPFLVCASADPRKTGDEPVLIAKRTAVPVAISPNRRESIELLYKAYHPQIIISDDGLQHYKLQRDVELVVVDGERRFGNGHLLPAGPLRELPQQRLATVDAVICNGGTAQADEIAMQLTAKMAVNLSTGEQRALTEFSQVNAVAGIGYPPRFFATLQQQGLTILEQQAFADHYAFQAADLAKIDHKDIPLFMTEKDAVKCAAFAQENWWYVPVTAEIAHNELTSLIDKIIAKVGIATYKES</sequence>
<evidence type="ECO:0000313" key="15">
    <source>
        <dbReference type="Proteomes" id="UP001589767"/>
    </source>
</evidence>
<accession>A0ABV6H3Q1</accession>
<dbReference type="SUPFAM" id="SSF52540">
    <property type="entry name" value="P-loop containing nucleoside triphosphate hydrolases"/>
    <property type="match status" value="1"/>
</dbReference>
<proteinExistence type="inferred from homology"/>
<comment type="caution">
    <text evidence="14">The sequence shown here is derived from an EMBL/GenBank/DDBJ whole genome shotgun (WGS) entry which is preliminary data.</text>
</comment>
<organism evidence="14 15">
    <name type="scientific">Gallibacterium trehalosifermentans</name>
    <dbReference type="NCBI Taxonomy" id="516935"/>
    <lineage>
        <taxon>Bacteria</taxon>
        <taxon>Pseudomonadati</taxon>
        <taxon>Pseudomonadota</taxon>
        <taxon>Gammaproteobacteria</taxon>
        <taxon>Pasteurellales</taxon>
        <taxon>Pasteurellaceae</taxon>
        <taxon>Gallibacterium</taxon>
    </lineage>
</organism>
<evidence type="ECO:0000256" key="11">
    <source>
        <dbReference type="ARBA" id="ARBA00023098"/>
    </source>
</evidence>
<evidence type="ECO:0000256" key="8">
    <source>
        <dbReference type="ARBA" id="ARBA00022741"/>
    </source>
</evidence>
<dbReference type="Proteomes" id="UP001589767">
    <property type="component" value="Unassembled WGS sequence"/>
</dbReference>
<dbReference type="EMBL" id="JBHLWB010000007">
    <property type="protein sequence ID" value="MFC0309405.1"/>
    <property type="molecule type" value="Genomic_DNA"/>
</dbReference>
<evidence type="ECO:0000256" key="4">
    <source>
        <dbReference type="ARBA" id="ARBA00016436"/>
    </source>
</evidence>
<evidence type="ECO:0000256" key="12">
    <source>
        <dbReference type="ARBA" id="ARBA00029757"/>
    </source>
</evidence>
<evidence type="ECO:0000256" key="13">
    <source>
        <dbReference type="HAMAP-Rule" id="MF_00409"/>
    </source>
</evidence>
<keyword evidence="15" id="KW-1185">Reference proteome</keyword>
<comment type="catalytic activity">
    <reaction evidence="13">
        <text>a lipid A disaccharide + ATP = a lipid IVA + ADP + H(+)</text>
        <dbReference type="Rhea" id="RHEA:67840"/>
        <dbReference type="ChEBI" id="CHEBI:15378"/>
        <dbReference type="ChEBI" id="CHEBI:30616"/>
        <dbReference type="ChEBI" id="CHEBI:176343"/>
        <dbReference type="ChEBI" id="CHEBI:176425"/>
        <dbReference type="ChEBI" id="CHEBI:456216"/>
        <dbReference type="EC" id="2.7.1.130"/>
    </reaction>
</comment>
<dbReference type="RefSeq" id="WP_382370833.1">
    <property type="nucleotide sequence ID" value="NZ_JBHLWB010000007.1"/>
</dbReference>
<dbReference type="EC" id="2.7.1.130" evidence="3 13"/>
<evidence type="ECO:0000256" key="2">
    <source>
        <dbReference type="ARBA" id="ARBA00004870"/>
    </source>
</evidence>
<dbReference type="InterPro" id="IPR027417">
    <property type="entry name" value="P-loop_NTPase"/>
</dbReference>
<comment type="pathway">
    <text evidence="2 13">Glycolipid biosynthesis; lipid IV(A) biosynthesis; lipid IV(A) from (3R)-3-hydroxytetradecanoyl-[acyl-carrier-protein] and UDP-N-acetyl-alpha-D-glucosamine: step 6/6.</text>
</comment>
<keyword evidence="10 13" id="KW-0067">ATP-binding</keyword>
<gene>
    <name evidence="13 14" type="primary">lpxK</name>
    <name evidence="14" type="ORF">ACFFHK_06745</name>
</gene>
<keyword evidence="9 13" id="KW-0418">Kinase</keyword>
<dbReference type="Pfam" id="PF02606">
    <property type="entry name" value="LpxK"/>
    <property type="match status" value="1"/>
</dbReference>
<dbReference type="NCBIfam" id="TIGR00682">
    <property type="entry name" value="lpxK"/>
    <property type="match status" value="1"/>
</dbReference>
<evidence type="ECO:0000256" key="6">
    <source>
        <dbReference type="ARBA" id="ARBA00022556"/>
    </source>
</evidence>
<keyword evidence="7 13" id="KW-0808">Transferase</keyword>
<evidence type="ECO:0000256" key="7">
    <source>
        <dbReference type="ARBA" id="ARBA00022679"/>
    </source>
</evidence>
<evidence type="ECO:0000256" key="5">
    <source>
        <dbReference type="ARBA" id="ARBA00022516"/>
    </source>
</evidence>
<dbReference type="HAMAP" id="MF_00409">
    <property type="entry name" value="LpxK"/>
    <property type="match status" value="1"/>
</dbReference>
<dbReference type="GO" id="GO:0009029">
    <property type="term" value="F:lipid-A 4'-kinase activity"/>
    <property type="evidence" value="ECO:0007669"/>
    <property type="project" value="UniProtKB-EC"/>
</dbReference>
<feature type="binding site" evidence="13">
    <location>
        <begin position="53"/>
        <end position="60"/>
    </location>
    <ligand>
        <name>ATP</name>
        <dbReference type="ChEBI" id="CHEBI:30616"/>
    </ligand>
</feature>
<keyword evidence="5 13" id="KW-0444">Lipid biosynthesis</keyword>
<evidence type="ECO:0000313" key="14">
    <source>
        <dbReference type="EMBL" id="MFC0309405.1"/>
    </source>
</evidence>
<comment type="similarity">
    <text evidence="13">Belongs to the LpxK family.</text>
</comment>